<comment type="caution">
    <text evidence="17">The sequence shown here is derived from an EMBL/GenBank/DDBJ whole genome shotgun (WGS) entry which is preliminary data.</text>
</comment>
<dbReference type="Gene3D" id="1.10.8.50">
    <property type="match status" value="1"/>
</dbReference>
<dbReference type="Gene3D" id="3.20.190.10">
    <property type="entry name" value="MutM-like, N-terminal"/>
    <property type="match status" value="1"/>
</dbReference>
<evidence type="ECO:0000256" key="14">
    <source>
        <dbReference type="SAM" id="MobiDB-lite"/>
    </source>
</evidence>
<dbReference type="GO" id="GO:0140078">
    <property type="term" value="F:class I DNA-(apurinic or apyrimidinic site) endonuclease activity"/>
    <property type="evidence" value="ECO:0007669"/>
    <property type="project" value="UniProtKB-EC"/>
</dbReference>
<evidence type="ECO:0000256" key="5">
    <source>
        <dbReference type="ARBA" id="ARBA00022771"/>
    </source>
</evidence>
<dbReference type="PROSITE" id="PS51066">
    <property type="entry name" value="ZF_FPG_2"/>
    <property type="match status" value="1"/>
</dbReference>
<evidence type="ECO:0000256" key="10">
    <source>
        <dbReference type="ARBA" id="ARBA00023239"/>
    </source>
</evidence>
<dbReference type="GO" id="GO:0008270">
    <property type="term" value="F:zinc ion binding"/>
    <property type="evidence" value="ECO:0007669"/>
    <property type="project" value="UniProtKB-KW"/>
</dbReference>
<evidence type="ECO:0000259" key="16">
    <source>
        <dbReference type="PROSITE" id="PS51068"/>
    </source>
</evidence>
<dbReference type="SUPFAM" id="SSF57716">
    <property type="entry name" value="Glucocorticoid receptor-like (DNA-binding domain)"/>
    <property type="match status" value="1"/>
</dbReference>
<dbReference type="InterPro" id="IPR035937">
    <property type="entry name" value="FPG_N"/>
</dbReference>
<protein>
    <recommendedName>
        <fullName evidence="2">DNA-(apurinic or apyrimidinic site) lyase</fullName>
        <ecNumber evidence="2">4.2.99.18</ecNumber>
    </recommendedName>
</protein>
<keyword evidence="11" id="KW-0511">Multifunctional enzyme</keyword>
<dbReference type="InterPro" id="IPR000214">
    <property type="entry name" value="Znf_DNA_glyclase/AP_lyase"/>
</dbReference>
<accession>A0A2S3ZR56</accession>
<dbReference type="GO" id="GO:0003684">
    <property type="term" value="F:damaged DNA binding"/>
    <property type="evidence" value="ECO:0007669"/>
    <property type="project" value="InterPro"/>
</dbReference>
<evidence type="ECO:0000256" key="1">
    <source>
        <dbReference type="ARBA" id="ARBA00009409"/>
    </source>
</evidence>
<keyword evidence="4" id="KW-0227">DNA damage</keyword>
<feature type="region of interest" description="Disordered" evidence="14">
    <location>
        <begin position="145"/>
        <end position="186"/>
    </location>
</feature>
<dbReference type="PANTHER" id="PTHR42697">
    <property type="entry name" value="ENDONUCLEASE 8"/>
    <property type="match status" value="1"/>
</dbReference>
<dbReference type="InterPro" id="IPR015886">
    <property type="entry name" value="H2TH_FPG"/>
</dbReference>
<dbReference type="InterPro" id="IPR010979">
    <property type="entry name" value="Ribosomal_uS13-like_H2TH"/>
</dbReference>
<dbReference type="SMART" id="SM01232">
    <property type="entry name" value="H2TH"/>
    <property type="match status" value="1"/>
</dbReference>
<evidence type="ECO:0000256" key="6">
    <source>
        <dbReference type="ARBA" id="ARBA00022801"/>
    </source>
</evidence>
<dbReference type="Pfam" id="PF01149">
    <property type="entry name" value="Fapy_DNA_glyco"/>
    <property type="match status" value="1"/>
</dbReference>
<keyword evidence="5 13" id="KW-0863">Zinc-finger</keyword>
<keyword evidence="10" id="KW-0456">Lyase</keyword>
<keyword evidence="12" id="KW-0326">Glycosidase</keyword>
<dbReference type="PANTHER" id="PTHR42697:SF1">
    <property type="entry name" value="ENDONUCLEASE 8"/>
    <property type="match status" value="1"/>
</dbReference>
<dbReference type="SUPFAM" id="SSF81624">
    <property type="entry name" value="N-terminal domain of MutM-like DNA repair proteins"/>
    <property type="match status" value="1"/>
</dbReference>
<keyword evidence="7" id="KW-0862">Zinc</keyword>
<feature type="domain" description="FPG-type" evidence="15">
    <location>
        <begin position="265"/>
        <end position="304"/>
    </location>
</feature>
<evidence type="ECO:0000256" key="4">
    <source>
        <dbReference type="ARBA" id="ARBA00022763"/>
    </source>
</evidence>
<keyword evidence="6" id="KW-0378">Hydrolase</keyword>
<dbReference type="CDD" id="cd08971">
    <property type="entry name" value="AcNei2_N"/>
    <property type="match status" value="1"/>
</dbReference>
<dbReference type="InterPro" id="IPR012319">
    <property type="entry name" value="FPG_cat"/>
</dbReference>
<evidence type="ECO:0000256" key="13">
    <source>
        <dbReference type="PROSITE-ProRule" id="PRU00391"/>
    </source>
</evidence>
<evidence type="ECO:0000256" key="12">
    <source>
        <dbReference type="ARBA" id="ARBA00023295"/>
    </source>
</evidence>
<dbReference type="SUPFAM" id="SSF46946">
    <property type="entry name" value="S13-like H2TH domain"/>
    <property type="match status" value="1"/>
</dbReference>
<proteinExistence type="inferred from homology"/>
<dbReference type="InterPro" id="IPR044090">
    <property type="entry name" value="Nei2_N"/>
</dbReference>
<evidence type="ECO:0000259" key="15">
    <source>
        <dbReference type="PROSITE" id="PS51066"/>
    </source>
</evidence>
<evidence type="ECO:0000256" key="7">
    <source>
        <dbReference type="ARBA" id="ARBA00022833"/>
    </source>
</evidence>
<feature type="domain" description="Formamidopyrimidine-DNA glycosylase catalytic" evidence="16">
    <location>
        <begin position="2"/>
        <end position="128"/>
    </location>
</feature>
<sequence>MPEGDTVYRSARSLDDALHGATLTRCDIRVPAFATVDLTGQTVHEVISRGKHLVAHVGETSIHSHLKMEGTWHLYRHGTKWQRPAFQARIVLETADWVAVGFELGTLELFPTAEDEQHLGYLGPDLLGPNWDAAEAVRRLRAAGDSAAGDSTAGDSTAGDSAAGDSAAGDSAAGDSAAGDSAAEGSAAGDRPVAVALGDQRNLAGLGNVYVNELCFLRGLLPTRPIAEVTDVDGLVALAHRLITANRDRSERTTTGNLRRGARTFVYGRERQPCRRCGTSIRSGRLGRSELELRVTYWCPRCQT</sequence>
<evidence type="ECO:0000256" key="9">
    <source>
        <dbReference type="ARBA" id="ARBA00023204"/>
    </source>
</evidence>
<dbReference type="OrthoDB" id="9800855at2"/>
<dbReference type="SMART" id="SM00898">
    <property type="entry name" value="Fapy_DNA_glyco"/>
    <property type="match status" value="1"/>
</dbReference>
<keyword evidence="8" id="KW-0238">DNA-binding</keyword>
<dbReference type="EC" id="4.2.99.18" evidence="2"/>
<comment type="similarity">
    <text evidence="1">Belongs to the FPG family.</text>
</comment>
<dbReference type="GO" id="GO:0000703">
    <property type="term" value="F:oxidized pyrimidine nucleobase lesion DNA N-glycosylase activity"/>
    <property type="evidence" value="ECO:0007669"/>
    <property type="project" value="TreeGrafter"/>
</dbReference>
<dbReference type="PROSITE" id="PS51068">
    <property type="entry name" value="FPG_CAT"/>
    <property type="match status" value="1"/>
</dbReference>
<gene>
    <name evidence="17" type="ORF">C3B59_00445</name>
</gene>
<organism evidence="17 18">
    <name type="scientific">Cryobacterium zongtaii</name>
    <dbReference type="NCBI Taxonomy" id="1259217"/>
    <lineage>
        <taxon>Bacteria</taxon>
        <taxon>Bacillati</taxon>
        <taxon>Actinomycetota</taxon>
        <taxon>Actinomycetes</taxon>
        <taxon>Micrococcales</taxon>
        <taxon>Microbacteriaceae</taxon>
        <taxon>Cryobacterium</taxon>
    </lineage>
</organism>
<dbReference type="RefSeq" id="WP_103429549.1">
    <property type="nucleotide sequence ID" value="NZ_PPXF01000007.1"/>
</dbReference>
<dbReference type="EMBL" id="PPXF01000007">
    <property type="protein sequence ID" value="POH71482.1"/>
    <property type="molecule type" value="Genomic_DNA"/>
</dbReference>
<name>A0A2S3ZR56_9MICO</name>
<evidence type="ECO:0000256" key="8">
    <source>
        <dbReference type="ARBA" id="ARBA00023125"/>
    </source>
</evidence>
<evidence type="ECO:0000256" key="11">
    <source>
        <dbReference type="ARBA" id="ARBA00023268"/>
    </source>
</evidence>
<dbReference type="Proteomes" id="UP000237104">
    <property type="component" value="Unassembled WGS sequence"/>
</dbReference>
<evidence type="ECO:0000256" key="2">
    <source>
        <dbReference type="ARBA" id="ARBA00012720"/>
    </source>
</evidence>
<reference evidence="17 18" key="1">
    <citation type="submission" date="2018-01" db="EMBL/GenBank/DDBJ databases">
        <title>Cryobacterium sp. nov., from glaciers in China.</title>
        <authorList>
            <person name="Liu Q."/>
            <person name="Xin Y.-H."/>
        </authorList>
    </citation>
    <scope>NUCLEOTIDE SEQUENCE [LARGE SCALE GENOMIC DNA]</scope>
    <source>
        <strain evidence="17 18">TMB1-8</strain>
    </source>
</reference>
<keyword evidence="9" id="KW-0234">DNA repair</keyword>
<keyword evidence="3" id="KW-0479">Metal-binding</keyword>
<dbReference type="AlphaFoldDB" id="A0A2S3ZR56"/>
<dbReference type="GO" id="GO:0006284">
    <property type="term" value="P:base-excision repair"/>
    <property type="evidence" value="ECO:0007669"/>
    <property type="project" value="InterPro"/>
</dbReference>
<evidence type="ECO:0000313" key="17">
    <source>
        <dbReference type="EMBL" id="POH71482.1"/>
    </source>
</evidence>
<evidence type="ECO:0000313" key="18">
    <source>
        <dbReference type="Proteomes" id="UP000237104"/>
    </source>
</evidence>
<evidence type="ECO:0000256" key="3">
    <source>
        <dbReference type="ARBA" id="ARBA00022723"/>
    </source>
</evidence>